<keyword evidence="3" id="KW-1185">Reference proteome</keyword>
<dbReference type="Pfam" id="PF13391">
    <property type="entry name" value="HNH_2"/>
    <property type="match status" value="1"/>
</dbReference>
<dbReference type="Proteomes" id="UP000316921">
    <property type="component" value="Chromosome"/>
</dbReference>
<evidence type="ECO:0000313" key="2">
    <source>
        <dbReference type="EMBL" id="QDU65286.1"/>
    </source>
</evidence>
<dbReference type="RefSeq" id="WP_145061749.1">
    <property type="nucleotide sequence ID" value="NZ_CP036287.1"/>
</dbReference>
<protein>
    <recommendedName>
        <fullName evidence="1">HNH nuclease domain-containing protein</fullName>
    </recommendedName>
</protein>
<dbReference type="EMBL" id="CP036287">
    <property type="protein sequence ID" value="QDU65286.1"/>
    <property type="molecule type" value="Genomic_DNA"/>
</dbReference>
<feature type="domain" description="HNH nuclease" evidence="1">
    <location>
        <begin position="218"/>
        <end position="266"/>
    </location>
</feature>
<proteinExistence type="predicted"/>
<evidence type="ECO:0000259" key="1">
    <source>
        <dbReference type="Pfam" id="PF13391"/>
    </source>
</evidence>
<accession>A0A518BE97</accession>
<dbReference type="KEGG" id="pbap:Pla133_03500"/>
<organism evidence="2 3">
    <name type="scientific">Engelhardtia mirabilis</name>
    <dbReference type="NCBI Taxonomy" id="2528011"/>
    <lineage>
        <taxon>Bacteria</taxon>
        <taxon>Pseudomonadati</taxon>
        <taxon>Planctomycetota</taxon>
        <taxon>Planctomycetia</taxon>
        <taxon>Planctomycetia incertae sedis</taxon>
        <taxon>Engelhardtia</taxon>
    </lineage>
</organism>
<evidence type="ECO:0000313" key="3">
    <source>
        <dbReference type="Proteomes" id="UP000316921"/>
    </source>
</evidence>
<dbReference type="AlphaFoldDB" id="A0A518BE97"/>
<dbReference type="InterPro" id="IPR003615">
    <property type="entry name" value="HNH_nuc"/>
</dbReference>
<sequence length="322" mass="36450">MPTPFIALTDRAWFNFLAGLARERNGPLDEVNFWQPLAKRPMAKLAPGTPVFFRLKSPTHAIAGYGFFASFILLSLDQAWASFGRANGDPDQLRFLERIGGYRKFDLIGDARAPREPIGCTLLRDAAFWPQERWIPWGEAEGWAPNIVQGKAERDGNRASRLLGEIHYDHLTTPEELAAETFTPLDVDDRELIDASSRARVGQGTFRSRLLGAYGRRCAITGEHTEIVLDAAHIQPYLGPLSNHVQNGLLLTKEFHTLFDRGYVTVTPELEVRVSTRLKAEWDNGVRYYAYDARPLRVFPGAVHERPAPEVLEWHGERVFRD</sequence>
<gene>
    <name evidence="2" type="ORF">Pla133_03500</name>
</gene>
<reference evidence="2 3" key="1">
    <citation type="submission" date="2019-02" db="EMBL/GenBank/DDBJ databases">
        <title>Deep-cultivation of Planctomycetes and their phenomic and genomic characterization uncovers novel biology.</title>
        <authorList>
            <person name="Wiegand S."/>
            <person name="Jogler M."/>
            <person name="Boedeker C."/>
            <person name="Pinto D."/>
            <person name="Vollmers J."/>
            <person name="Rivas-Marin E."/>
            <person name="Kohn T."/>
            <person name="Peeters S.H."/>
            <person name="Heuer A."/>
            <person name="Rast P."/>
            <person name="Oberbeckmann S."/>
            <person name="Bunk B."/>
            <person name="Jeske O."/>
            <person name="Meyerdierks A."/>
            <person name="Storesund J.E."/>
            <person name="Kallscheuer N."/>
            <person name="Luecker S."/>
            <person name="Lage O.M."/>
            <person name="Pohl T."/>
            <person name="Merkel B.J."/>
            <person name="Hornburger P."/>
            <person name="Mueller R.-W."/>
            <person name="Bruemmer F."/>
            <person name="Labrenz M."/>
            <person name="Spormann A.M."/>
            <person name="Op den Camp H."/>
            <person name="Overmann J."/>
            <person name="Amann R."/>
            <person name="Jetten M.S.M."/>
            <person name="Mascher T."/>
            <person name="Medema M.H."/>
            <person name="Devos D.P."/>
            <person name="Kaster A.-K."/>
            <person name="Ovreas L."/>
            <person name="Rohde M."/>
            <person name="Galperin M.Y."/>
            <person name="Jogler C."/>
        </authorList>
    </citation>
    <scope>NUCLEOTIDE SEQUENCE [LARGE SCALE GENOMIC DNA]</scope>
    <source>
        <strain evidence="2 3">Pla133</strain>
    </source>
</reference>
<name>A0A518BE97_9BACT</name>